<dbReference type="Pfam" id="PF04183">
    <property type="entry name" value="IucA_IucC"/>
    <property type="match status" value="1"/>
</dbReference>
<organism evidence="6 7">
    <name type="scientific">Streptodolium elevatio</name>
    <dbReference type="NCBI Taxonomy" id="3157996"/>
    <lineage>
        <taxon>Bacteria</taxon>
        <taxon>Bacillati</taxon>
        <taxon>Actinomycetota</taxon>
        <taxon>Actinomycetes</taxon>
        <taxon>Kitasatosporales</taxon>
        <taxon>Streptomycetaceae</taxon>
        <taxon>Streptodolium</taxon>
    </lineage>
</organism>
<gene>
    <name evidence="6" type="ORF">AB0C36_03295</name>
</gene>
<evidence type="ECO:0000259" key="5">
    <source>
        <dbReference type="Pfam" id="PF06276"/>
    </source>
</evidence>
<comment type="pathway">
    <text evidence="1">Siderophore biosynthesis.</text>
</comment>
<comment type="similarity">
    <text evidence="2">Belongs to the IucA/IucC family.</text>
</comment>
<evidence type="ECO:0000256" key="3">
    <source>
        <dbReference type="SAM" id="MobiDB-lite"/>
    </source>
</evidence>
<dbReference type="EMBL" id="JBEZFP010000005">
    <property type="protein sequence ID" value="MEU8132511.1"/>
    <property type="molecule type" value="Genomic_DNA"/>
</dbReference>
<sequence>MPDAATAAGPSTPPGPAPDSRPPEVPTADLATTHTLLNCLLREVSGPEHQAAVTDGHLLVRLPRADALLRIRVRRTSLTGAHRFHGPAYRHGPRGWRELDWSALAELVASELELRGGTVNGEFVGQVRSSRDTIAAILDGRAGRAPAANAYLASEQALAFGHRFHPAPKAHGGVGRDRTRYGPETARSFPLRLLGVRRDLVVEDTARPDALAPVDELAPAPEGYRLLPVHPWQFGLLDGHAALRGALADGRMVDLGFGGPEFAPTASVRTLAGDGCFLKFSLDLRITNCVRKNAAYELAGAVALTRILADPVRRTAERHPGFAVLPEPAYRSVDLPDTALLEGLGVIVRDGVTAAAGPGTPLLAAAIADEYALSDAHVSRLIPDPTADRVAAWWQAYLALLVPPVLTMFFGEGVVLEPHLQNVLVCVDGQGRPVRTVFRDLEGTKLLADRHDPALDALPARVAAAMTYDAERGWNRVAYCLLVNHIGEMVAALADLCPAAEARLWGEVRRVLRDHAREFGCPPPLRALLAGVPLPAKANLMTRWQRAADRDAGYVALPSPLGAAFLDGAHDAGAEEAQPWET</sequence>
<name>A0ABV3D9V3_9ACTN</name>
<feature type="region of interest" description="Disordered" evidence="3">
    <location>
        <begin position="1"/>
        <end position="27"/>
    </location>
</feature>
<dbReference type="InterPro" id="IPR022770">
    <property type="entry name" value="IucA/IucC-like_C"/>
</dbReference>
<feature type="compositionally biased region" description="Low complexity" evidence="3">
    <location>
        <begin position="1"/>
        <end position="10"/>
    </location>
</feature>
<dbReference type="InterPro" id="IPR037455">
    <property type="entry name" value="LucA/IucC-like"/>
</dbReference>
<reference evidence="6 7" key="1">
    <citation type="submission" date="2024-06" db="EMBL/GenBank/DDBJ databases">
        <title>The Natural Products Discovery Center: Release of the First 8490 Sequenced Strains for Exploring Actinobacteria Biosynthetic Diversity.</title>
        <authorList>
            <person name="Kalkreuter E."/>
            <person name="Kautsar S.A."/>
            <person name="Yang D."/>
            <person name="Bader C.D."/>
            <person name="Teijaro C.N."/>
            <person name="Fluegel L."/>
            <person name="Davis C.M."/>
            <person name="Simpson J.R."/>
            <person name="Lauterbach L."/>
            <person name="Steele A.D."/>
            <person name="Gui C."/>
            <person name="Meng S."/>
            <person name="Li G."/>
            <person name="Viehrig K."/>
            <person name="Ye F."/>
            <person name="Su P."/>
            <person name="Kiefer A.F."/>
            <person name="Nichols A."/>
            <person name="Cepeda A.J."/>
            <person name="Yan W."/>
            <person name="Fan B."/>
            <person name="Jiang Y."/>
            <person name="Adhikari A."/>
            <person name="Zheng C.-J."/>
            <person name="Schuster L."/>
            <person name="Cowan T.M."/>
            <person name="Smanski M.J."/>
            <person name="Chevrette M.G."/>
            <person name="De Carvalho L.P.S."/>
            <person name="Shen B."/>
        </authorList>
    </citation>
    <scope>NUCLEOTIDE SEQUENCE [LARGE SCALE GENOMIC DNA]</scope>
    <source>
        <strain evidence="6 7">NPDC048946</strain>
    </source>
</reference>
<dbReference type="PANTHER" id="PTHR34384:SF5">
    <property type="entry name" value="L-2,3-DIAMINOPROPANOATE--CITRATE LIGASE"/>
    <property type="match status" value="1"/>
</dbReference>
<evidence type="ECO:0000256" key="1">
    <source>
        <dbReference type="ARBA" id="ARBA00004924"/>
    </source>
</evidence>
<evidence type="ECO:0000313" key="7">
    <source>
        <dbReference type="Proteomes" id="UP001551482"/>
    </source>
</evidence>
<dbReference type="RefSeq" id="WP_358348450.1">
    <property type="nucleotide sequence ID" value="NZ_JBEZFP010000005.1"/>
</dbReference>
<protein>
    <submittedName>
        <fullName evidence="6">IucA/IucC family protein</fullName>
    </submittedName>
</protein>
<dbReference type="PANTHER" id="PTHR34384">
    <property type="entry name" value="L-2,3-DIAMINOPROPANOATE--CITRATE LIGASE"/>
    <property type="match status" value="1"/>
</dbReference>
<dbReference type="Gene3D" id="1.10.510.40">
    <property type="match status" value="1"/>
</dbReference>
<comment type="caution">
    <text evidence="6">The sequence shown here is derived from an EMBL/GenBank/DDBJ whole genome shotgun (WGS) entry which is preliminary data.</text>
</comment>
<feature type="domain" description="Aerobactin siderophore biosynthesis IucA/IucC-like C-terminal" evidence="5">
    <location>
        <begin position="392"/>
        <end position="550"/>
    </location>
</feature>
<evidence type="ECO:0000256" key="2">
    <source>
        <dbReference type="ARBA" id="ARBA00007832"/>
    </source>
</evidence>
<accession>A0ABV3D9V3</accession>
<dbReference type="Pfam" id="PF06276">
    <property type="entry name" value="FhuF"/>
    <property type="match status" value="1"/>
</dbReference>
<feature type="compositionally biased region" description="Pro residues" evidence="3">
    <location>
        <begin position="11"/>
        <end position="25"/>
    </location>
</feature>
<evidence type="ECO:0000313" key="6">
    <source>
        <dbReference type="EMBL" id="MEU8132511.1"/>
    </source>
</evidence>
<dbReference type="Proteomes" id="UP001551482">
    <property type="component" value="Unassembled WGS sequence"/>
</dbReference>
<evidence type="ECO:0000259" key="4">
    <source>
        <dbReference type="Pfam" id="PF04183"/>
    </source>
</evidence>
<dbReference type="InterPro" id="IPR007310">
    <property type="entry name" value="Aerobactin_biosyn_IucA/IucC_N"/>
</dbReference>
<proteinExistence type="inferred from homology"/>
<keyword evidence="7" id="KW-1185">Reference proteome</keyword>
<feature type="domain" description="Aerobactin siderophore biosynthesis IucA/IucC N-terminal" evidence="4">
    <location>
        <begin position="151"/>
        <end position="366"/>
    </location>
</feature>